<reference evidence="2" key="1">
    <citation type="submission" date="2021-10" db="EMBL/GenBank/DDBJ databases">
        <title>Novel species in genus Arthrobacter.</title>
        <authorList>
            <person name="Liu Y."/>
        </authorList>
    </citation>
    <scope>NUCLEOTIDE SEQUENCE</scope>
    <source>
        <strain evidence="2">Zg-Y453</strain>
    </source>
</reference>
<evidence type="ECO:0000313" key="3">
    <source>
        <dbReference type="Proteomes" id="UP001139158"/>
    </source>
</evidence>
<keyword evidence="1" id="KW-1133">Transmembrane helix</keyword>
<gene>
    <name evidence="2" type="ORF">LJ757_18475</name>
</gene>
<dbReference type="Proteomes" id="UP001139158">
    <property type="component" value="Unassembled WGS sequence"/>
</dbReference>
<sequence length="255" mass="29078">MTKYKGTIFFNSRLSLRLFKTGRLLARLSLICGIIAGVQFMVRRDTEMPEPTFADAAPTIFLLGLWLLIRIAISISVRRSMRESAAQRGQKLWQYQKDTANKKLRTSFELSEKGKYPNTKRGQERRVEDALALHRNRLRLRLEDVPRVWGTPGTKAGYSLLRDAQKQGQTIVDKTCREYAVSEYAARSGSSELKVRETLKEEDGYGPVSKAVAELYASVHYEYEAYFENHEHSIRGVLGGYSDARGLNGTKRVYD</sequence>
<organism evidence="2 3">
    <name type="scientific">Arthrobacter caoxuetaonis</name>
    <dbReference type="NCBI Taxonomy" id="2886935"/>
    <lineage>
        <taxon>Bacteria</taxon>
        <taxon>Bacillati</taxon>
        <taxon>Actinomycetota</taxon>
        <taxon>Actinomycetes</taxon>
        <taxon>Micrococcales</taxon>
        <taxon>Micrococcaceae</taxon>
        <taxon>Arthrobacter</taxon>
    </lineage>
</organism>
<accession>A0A9X1MGL1</accession>
<dbReference type="EMBL" id="JAJFZV010000020">
    <property type="protein sequence ID" value="MCC3299748.1"/>
    <property type="molecule type" value="Genomic_DNA"/>
</dbReference>
<feature type="transmembrane region" description="Helical" evidence="1">
    <location>
        <begin position="53"/>
        <end position="73"/>
    </location>
</feature>
<protein>
    <submittedName>
        <fullName evidence="2">Uncharacterized protein</fullName>
    </submittedName>
</protein>
<dbReference type="AlphaFoldDB" id="A0A9X1MGL1"/>
<comment type="caution">
    <text evidence="2">The sequence shown here is derived from an EMBL/GenBank/DDBJ whole genome shotgun (WGS) entry which is preliminary data.</text>
</comment>
<evidence type="ECO:0000313" key="2">
    <source>
        <dbReference type="EMBL" id="MCC3299748.1"/>
    </source>
</evidence>
<dbReference type="RefSeq" id="WP_227897734.1">
    <property type="nucleotide sequence ID" value="NZ_CP099467.1"/>
</dbReference>
<keyword evidence="1" id="KW-0472">Membrane</keyword>
<feature type="transmembrane region" description="Helical" evidence="1">
    <location>
        <begin position="21"/>
        <end position="41"/>
    </location>
</feature>
<name>A0A9X1MGL1_9MICC</name>
<keyword evidence="1" id="KW-0812">Transmembrane</keyword>
<keyword evidence="3" id="KW-1185">Reference proteome</keyword>
<evidence type="ECO:0000256" key="1">
    <source>
        <dbReference type="SAM" id="Phobius"/>
    </source>
</evidence>
<proteinExistence type="predicted"/>